<reference evidence="2" key="1">
    <citation type="submission" date="2022-05" db="EMBL/GenBank/DDBJ databases">
        <authorList>
            <person name="Jo J.-H."/>
            <person name="Im W.-T."/>
        </authorList>
    </citation>
    <scope>NUCLEOTIDE SEQUENCE</scope>
    <source>
        <strain evidence="2">RB56-2</strain>
    </source>
</reference>
<organism evidence="2 3">
    <name type="scientific">Sphingomonas brevis</name>
    <dbReference type="NCBI Taxonomy" id="2908206"/>
    <lineage>
        <taxon>Bacteria</taxon>
        <taxon>Pseudomonadati</taxon>
        <taxon>Pseudomonadota</taxon>
        <taxon>Alphaproteobacteria</taxon>
        <taxon>Sphingomonadales</taxon>
        <taxon>Sphingomonadaceae</taxon>
        <taxon>Sphingomonas</taxon>
    </lineage>
</organism>
<dbReference type="InterPro" id="IPR036206">
    <property type="entry name" value="ThiamineP_synth_sf"/>
</dbReference>
<dbReference type="RefSeq" id="WP_249915966.1">
    <property type="nucleotide sequence ID" value="NZ_JAMGBB010000001.1"/>
</dbReference>
<comment type="caution">
    <text evidence="2">The sequence shown here is derived from an EMBL/GenBank/DDBJ whole genome shotgun (WGS) entry which is preliminary data.</text>
</comment>
<proteinExistence type="predicted"/>
<feature type="domain" description="Thiamine phosphate synthase/TenI" evidence="1">
    <location>
        <begin position="36"/>
        <end position="162"/>
    </location>
</feature>
<dbReference type="CDD" id="cd00564">
    <property type="entry name" value="TMP_TenI"/>
    <property type="match status" value="1"/>
</dbReference>
<dbReference type="Pfam" id="PF02581">
    <property type="entry name" value="TMP-TENI"/>
    <property type="match status" value="1"/>
</dbReference>
<dbReference type="InterPro" id="IPR022998">
    <property type="entry name" value="ThiamineP_synth_TenI"/>
</dbReference>
<dbReference type="Proteomes" id="UP001165383">
    <property type="component" value="Unassembled WGS sequence"/>
</dbReference>
<keyword evidence="3" id="KW-1185">Reference proteome</keyword>
<dbReference type="Gene3D" id="3.20.20.70">
    <property type="entry name" value="Aldolase class I"/>
    <property type="match status" value="1"/>
</dbReference>
<gene>
    <name evidence="2" type="ORF">LZ518_10655</name>
</gene>
<dbReference type="SUPFAM" id="SSF51391">
    <property type="entry name" value="Thiamin phosphate synthase"/>
    <property type="match status" value="1"/>
</dbReference>
<evidence type="ECO:0000313" key="2">
    <source>
        <dbReference type="EMBL" id="MCL6741591.1"/>
    </source>
</evidence>
<evidence type="ECO:0000259" key="1">
    <source>
        <dbReference type="Pfam" id="PF02581"/>
    </source>
</evidence>
<sequence length="182" mass="19410">MTVNQSQWPARWLMTDERLDSRLWDAVERLPPRAGIIFRHYSLNGEDRLELGRELARSAANGGLVLGVAGNTALAERLGASFVHNPDGPGELPCSMAVHDEAQARAAREAGAVLAFVGPIHPTRSHPGRPALGEERAVRLARIAGCPAIALGGMNEARLAALESAHPGAFHGFAGIDCWLKS</sequence>
<name>A0ABT0SC00_9SPHN</name>
<dbReference type="EMBL" id="JAMGBB010000001">
    <property type="protein sequence ID" value="MCL6741591.1"/>
    <property type="molecule type" value="Genomic_DNA"/>
</dbReference>
<accession>A0ABT0SC00</accession>
<protein>
    <submittedName>
        <fullName evidence="2">Thiamine phosphate synthase</fullName>
    </submittedName>
</protein>
<dbReference type="InterPro" id="IPR013785">
    <property type="entry name" value="Aldolase_TIM"/>
</dbReference>
<evidence type="ECO:0000313" key="3">
    <source>
        <dbReference type="Proteomes" id="UP001165383"/>
    </source>
</evidence>